<gene>
    <name evidence="2" type="ORF">SAMN03080601_03017</name>
</gene>
<sequence length="154" mass="18467">MFNKEEAKEVRIEFWQKLNNKTRRLPGQKGRKKFWIFDNTGIKGLDLRFDVDREKARVALEINHTKEGRRLQLFEKLEAAKTLFEAEFGEPLIWDFTYEKPTGEMVCRVYTECPGDILNKDLWPDMTYFLIDKMMKMEQAFLEVKDYLQSNLNE</sequence>
<feature type="domain" description="DUF4268" evidence="1">
    <location>
        <begin position="11"/>
        <end position="144"/>
    </location>
</feature>
<dbReference type="Pfam" id="PF14088">
    <property type="entry name" value="DUF4268"/>
    <property type="match status" value="1"/>
</dbReference>
<dbReference type="KEGG" id="asx:CDL62_08895"/>
<dbReference type="STRING" id="889453.SAMN03080601_03017"/>
<evidence type="ECO:0000313" key="3">
    <source>
        <dbReference type="Proteomes" id="UP000191055"/>
    </source>
</evidence>
<organism evidence="2 3">
    <name type="scientific">Alkalitalea saponilacus</name>
    <dbReference type="NCBI Taxonomy" id="889453"/>
    <lineage>
        <taxon>Bacteria</taxon>
        <taxon>Pseudomonadati</taxon>
        <taxon>Bacteroidota</taxon>
        <taxon>Bacteroidia</taxon>
        <taxon>Marinilabiliales</taxon>
        <taxon>Marinilabiliaceae</taxon>
        <taxon>Alkalitalea</taxon>
    </lineage>
</organism>
<keyword evidence="3" id="KW-1185">Reference proteome</keyword>
<evidence type="ECO:0000259" key="1">
    <source>
        <dbReference type="Pfam" id="PF14088"/>
    </source>
</evidence>
<dbReference type="AlphaFoldDB" id="A0A1T5HSY9"/>
<accession>A0A1T5HSY9</accession>
<reference evidence="2 3" key="1">
    <citation type="submission" date="2017-02" db="EMBL/GenBank/DDBJ databases">
        <authorList>
            <person name="Peterson S.W."/>
        </authorList>
    </citation>
    <scope>NUCLEOTIDE SEQUENCE [LARGE SCALE GENOMIC DNA]</scope>
    <source>
        <strain evidence="2 3">DSM 24412</strain>
    </source>
</reference>
<evidence type="ECO:0000313" key="2">
    <source>
        <dbReference type="EMBL" id="SKC23732.1"/>
    </source>
</evidence>
<dbReference type="EMBL" id="FUYV01000020">
    <property type="protein sequence ID" value="SKC23732.1"/>
    <property type="molecule type" value="Genomic_DNA"/>
</dbReference>
<proteinExistence type="predicted"/>
<protein>
    <recommendedName>
        <fullName evidence="1">DUF4268 domain-containing protein</fullName>
    </recommendedName>
</protein>
<dbReference type="Proteomes" id="UP000191055">
    <property type="component" value="Unassembled WGS sequence"/>
</dbReference>
<dbReference type="InterPro" id="IPR025364">
    <property type="entry name" value="DUF4268"/>
</dbReference>
<dbReference type="OrthoDB" id="1467516at2"/>
<name>A0A1T5HSY9_9BACT</name>
<dbReference type="RefSeq" id="WP_079558692.1">
    <property type="nucleotide sequence ID" value="NZ_CP021904.1"/>
</dbReference>